<accession>A0A1H6WCI5</accession>
<name>A0A1H6WCI5_9BACT</name>
<dbReference type="AlphaFoldDB" id="A0A1H6WCI5"/>
<keyword evidence="2" id="KW-0732">Signal</keyword>
<evidence type="ECO:0000313" key="8">
    <source>
        <dbReference type="Proteomes" id="UP000199532"/>
    </source>
</evidence>
<dbReference type="EMBL" id="FNXY01000005">
    <property type="protein sequence ID" value="SEJ13426.1"/>
    <property type="molecule type" value="Genomic_DNA"/>
</dbReference>
<gene>
    <name evidence="7" type="ORF">SAMN04487995_3395</name>
</gene>
<dbReference type="STRING" id="408657.SAMN04487995_3395"/>
<dbReference type="InterPro" id="IPR012480">
    <property type="entry name" value="Hepar_II_III_C"/>
</dbReference>
<dbReference type="GO" id="GO:0042597">
    <property type="term" value="C:periplasmic space"/>
    <property type="evidence" value="ECO:0007669"/>
    <property type="project" value="UniProtKB-SubCell"/>
</dbReference>
<proteinExistence type="predicted"/>
<evidence type="ECO:0000256" key="4">
    <source>
        <dbReference type="ARBA" id="ARBA00023239"/>
    </source>
</evidence>
<dbReference type="Pfam" id="PF16889">
    <property type="entry name" value="Hepar_II_III_N"/>
    <property type="match status" value="1"/>
</dbReference>
<feature type="domain" description="Heparinase II/III-like C-terminal" evidence="5">
    <location>
        <begin position="423"/>
        <end position="616"/>
    </location>
</feature>
<dbReference type="Pfam" id="PF07940">
    <property type="entry name" value="Hepar_II_III_C"/>
    <property type="match status" value="1"/>
</dbReference>
<dbReference type="Gene3D" id="2.70.98.70">
    <property type="match status" value="1"/>
</dbReference>
<dbReference type="PANTHER" id="PTHR39210">
    <property type="entry name" value="HEPARIN-SULFATE LYASE"/>
    <property type="match status" value="1"/>
</dbReference>
<dbReference type="PANTHER" id="PTHR39210:SF1">
    <property type="entry name" value="HEPARIN-SULFATE LYASE"/>
    <property type="match status" value="1"/>
</dbReference>
<protein>
    <submittedName>
        <fullName evidence="7">Heparinase II/III N-terminus</fullName>
    </submittedName>
</protein>
<keyword evidence="8" id="KW-1185">Reference proteome</keyword>
<dbReference type="InterPro" id="IPR031680">
    <property type="entry name" value="Hepar_II_III_N"/>
</dbReference>
<reference evidence="7 8" key="1">
    <citation type="submission" date="2016-10" db="EMBL/GenBank/DDBJ databases">
        <authorList>
            <person name="de Groot N.N."/>
        </authorList>
    </citation>
    <scope>NUCLEOTIDE SEQUENCE [LARGE SCALE GENOMIC DNA]</scope>
    <source>
        <strain evidence="7 8">DSM 19938</strain>
    </source>
</reference>
<evidence type="ECO:0000256" key="3">
    <source>
        <dbReference type="ARBA" id="ARBA00022764"/>
    </source>
</evidence>
<dbReference type="RefSeq" id="WP_090337079.1">
    <property type="nucleotide sequence ID" value="NZ_FNXY01000005.1"/>
</dbReference>
<evidence type="ECO:0000256" key="1">
    <source>
        <dbReference type="ARBA" id="ARBA00004418"/>
    </source>
</evidence>
<comment type="subcellular location">
    <subcellularLocation>
        <location evidence="1">Periplasm</location>
    </subcellularLocation>
</comment>
<keyword evidence="3" id="KW-0574">Periplasm</keyword>
<dbReference type="Proteomes" id="UP000199532">
    <property type="component" value="Unassembled WGS sequence"/>
</dbReference>
<dbReference type="GO" id="GO:0016829">
    <property type="term" value="F:lyase activity"/>
    <property type="evidence" value="ECO:0007669"/>
    <property type="project" value="UniProtKB-KW"/>
</dbReference>
<keyword evidence="4" id="KW-0456">Lyase</keyword>
<evidence type="ECO:0000259" key="6">
    <source>
        <dbReference type="Pfam" id="PF16889"/>
    </source>
</evidence>
<organism evidence="7 8">
    <name type="scientific">Dyadobacter koreensis</name>
    <dbReference type="NCBI Taxonomy" id="408657"/>
    <lineage>
        <taxon>Bacteria</taxon>
        <taxon>Pseudomonadati</taxon>
        <taxon>Bacteroidota</taxon>
        <taxon>Cytophagia</taxon>
        <taxon>Cytophagales</taxon>
        <taxon>Spirosomataceae</taxon>
        <taxon>Dyadobacter</taxon>
    </lineage>
</organism>
<evidence type="ECO:0000313" key="7">
    <source>
        <dbReference type="EMBL" id="SEJ13426.1"/>
    </source>
</evidence>
<sequence>MKQIIKSLTASKNALQLFQNMGLRYVAFRFWFEFQRRTGILKLRFPVNPKNQVFISPEEWQNQAVHFFFKDSVIAGEINISHSDLRQLVKWVKAFHQNRVLFFSSKYFTVTDWLTNPENGFRHDISKHWSEIPDFSEEAGDIKYVWEKSRFTFLYDLIRYDYHFEKDKSDIVFKEIESWIDANPVNQGPNWKCSQEITLRVLNWTFALHYYRKSSTLQGPHFFKIIDSIHQQMRHVAENINFSRIAVRNNHALTETLGLYLIGLLFPFFKESKVWRKRGKKWFEKEIAYQIYEDGTFLQFSMNYHRVVVQLLTWGIQLAHLNNENWDPIVYDRARKSLHFLKTCQDQKSGQLPNYGNNDGALFFPLTDCDFQDFRPQLLALGNVLGEKLKYGTGAWQEESLWLGISGNQNKLETNLKNVQCSVFSKGGYYILRDQKTITFLRCGSYQNRPFQSDNLHLDIWINGKNILRDAGSFKYNTDKKWTNYFSGTASHNTVILGDSDQMRKGSGFIWFDWIKESDGFWKADGDKIIFEGWFIGFRELGKNIIIRRRVTKAIGFFHWIIEDWIENAPEQISMCQIWHPSDDFFEQFDITSNLKNGAGVKLIKTEGWYSINYGEKKSAHRIVFLTNERYLKTEIGIKIKPGNRHADSFDTSVFSGRS</sequence>
<evidence type="ECO:0000256" key="2">
    <source>
        <dbReference type="ARBA" id="ARBA00022729"/>
    </source>
</evidence>
<evidence type="ECO:0000259" key="5">
    <source>
        <dbReference type="Pfam" id="PF07940"/>
    </source>
</evidence>
<dbReference type="Gene3D" id="1.50.10.100">
    <property type="entry name" value="Chondroitin AC/alginate lyase"/>
    <property type="match status" value="1"/>
</dbReference>
<dbReference type="OrthoDB" id="7335480at2"/>
<dbReference type="SUPFAM" id="SSF48230">
    <property type="entry name" value="Chondroitin AC/alginate lyase"/>
    <property type="match status" value="1"/>
</dbReference>
<feature type="domain" description="Heparin-sulfate lyase N-terminal" evidence="6">
    <location>
        <begin position="94"/>
        <end position="323"/>
    </location>
</feature>
<dbReference type="InterPro" id="IPR008929">
    <property type="entry name" value="Chondroitin_lyas"/>
</dbReference>